<evidence type="ECO:0000313" key="2">
    <source>
        <dbReference type="EMBL" id="GAV23985.1"/>
    </source>
</evidence>
<keyword evidence="1" id="KW-0472">Membrane</keyword>
<feature type="transmembrane region" description="Helical" evidence="1">
    <location>
        <begin position="43"/>
        <end position="63"/>
    </location>
</feature>
<organism evidence="2 3">
    <name type="scientific">Carboxydothermus pertinax</name>
    <dbReference type="NCBI Taxonomy" id="870242"/>
    <lineage>
        <taxon>Bacteria</taxon>
        <taxon>Bacillati</taxon>
        <taxon>Bacillota</taxon>
        <taxon>Clostridia</taxon>
        <taxon>Thermoanaerobacterales</taxon>
        <taxon>Thermoanaerobacteraceae</taxon>
        <taxon>Carboxydothermus</taxon>
    </lineage>
</organism>
<dbReference type="AlphaFoldDB" id="A0A1L8CYI6"/>
<dbReference type="Proteomes" id="UP000187485">
    <property type="component" value="Unassembled WGS sequence"/>
</dbReference>
<dbReference type="EMBL" id="BDJK01000066">
    <property type="protein sequence ID" value="GAV23985.1"/>
    <property type="molecule type" value="Genomic_DNA"/>
</dbReference>
<evidence type="ECO:0000313" key="3">
    <source>
        <dbReference type="Proteomes" id="UP000187485"/>
    </source>
</evidence>
<comment type="caution">
    <text evidence="2">The sequence shown here is derived from an EMBL/GenBank/DDBJ whole genome shotgun (WGS) entry which is preliminary data.</text>
</comment>
<name>A0A1L8CYI6_9THEO</name>
<keyword evidence="1" id="KW-0812">Transmembrane</keyword>
<gene>
    <name evidence="2" type="ORF">cpu_24950</name>
</gene>
<keyword evidence="3" id="KW-1185">Reference proteome</keyword>
<accession>A0A1L8CYI6</accession>
<reference evidence="3" key="1">
    <citation type="submission" date="2016-12" db="EMBL/GenBank/DDBJ databases">
        <title>Draft Genome Sequences od Carboxydothermus pertinax and islandicus, Hydrogenogenic Carboxydotrophic Bacteria.</title>
        <authorList>
            <person name="Fukuyama Y."/>
            <person name="Ohmae K."/>
            <person name="Yoneda Y."/>
            <person name="Yoshida T."/>
            <person name="Sako Y."/>
        </authorList>
    </citation>
    <scope>NUCLEOTIDE SEQUENCE [LARGE SCALE GENOMIC DNA]</scope>
    <source>
        <strain evidence="3">Ug1</strain>
    </source>
</reference>
<feature type="transmembrane region" description="Helical" evidence="1">
    <location>
        <begin position="6"/>
        <end position="31"/>
    </location>
</feature>
<sequence>MANFAVTAVAGSFIGMTGIAFCRIFSVFTAMNCKKSRIMGFDIIMAGTTFSFAVTGIASTASFG</sequence>
<protein>
    <submittedName>
        <fullName evidence="2">Uncharacterized protein</fullName>
    </submittedName>
</protein>
<proteinExistence type="predicted"/>
<evidence type="ECO:0000256" key="1">
    <source>
        <dbReference type="SAM" id="Phobius"/>
    </source>
</evidence>
<keyword evidence="1" id="KW-1133">Transmembrane helix</keyword>